<accession>A0A8J6B0J4</accession>
<dbReference type="EMBL" id="JAHDYR010000064">
    <property type="protein sequence ID" value="KAG9390407.1"/>
    <property type="molecule type" value="Genomic_DNA"/>
</dbReference>
<name>A0A8J6B0J4_9EUKA</name>
<proteinExistence type="predicted"/>
<dbReference type="Proteomes" id="UP000717585">
    <property type="component" value="Unassembled WGS sequence"/>
</dbReference>
<reference evidence="1" key="1">
    <citation type="submission" date="2021-05" db="EMBL/GenBank/DDBJ databases">
        <title>A free-living protist that lacks canonical eukaryotic 1 DNA replication and segregation systems.</title>
        <authorList>
            <person name="Salas-Leiva D.E."/>
            <person name="Tromer E.C."/>
            <person name="Curtis B.A."/>
            <person name="Jerlstrom-Hultqvist J."/>
            <person name="Kolisko M."/>
            <person name="Yi Z."/>
            <person name="Salas-Leiva J.S."/>
            <person name="Gallot-Lavallee L."/>
            <person name="Kops G.J.P.L."/>
            <person name="Archibald J.M."/>
            <person name="Simpson A.G.B."/>
            <person name="Roger A.J."/>
        </authorList>
    </citation>
    <scope>NUCLEOTIDE SEQUENCE</scope>
    <source>
        <strain evidence="1">BICM</strain>
    </source>
</reference>
<keyword evidence="2" id="KW-1185">Reference proteome</keyword>
<evidence type="ECO:0000313" key="1">
    <source>
        <dbReference type="EMBL" id="KAG9390407.1"/>
    </source>
</evidence>
<sequence length="382" mass="44381">MEEEQIPFIRDAESSDDMDDEVFVTENESDDADDQPIGVIPEAEIADIERPLRQYHTRSRRFRRRYQPRFERAYPALIPDWRQAVTEMTSQYLDLSAEISVAGLCSQSLPAAHLASCVHTRMTHLCSWTSASILIAQSMPGGVYTDFNTIVPPPLASKVQGVLLALSSIDRTHYLSDKEGRRVIRRLAADHGARIDPNTVELESTMFRKGEVLPPVWDDDDDHILVAAIRRHRFDWKTIQAAHFPAYASDWIRTQFVARTRISARPNFLRYARIQWLKQQWMSWCDEEAEFFIEIMEEIDQMLEESRAGDRRRQMVRWMDVYSRMKQRFGDTFGPPADRYRLGYMKWRNIHRKKGTTPMFIPATREELEPATPVQRDGGGQG</sequence>
<dbReference type="AlphaFoldDB" id="A0A8J6B0J4"/>
<organism evidence="1 2">
    <name type="scientific">Carpediemonas membranifera</name>
    <dbReference type="NCBI Taxonomy" id="201153"/>
    <lineage>
        <taxon>Eukaryota</taxon>
        <taxon>Metamonada</taxon>
        <taxon>Carpediemonas-like organisms</taxon>
        <taxon>Carpediemonas</taxon>
    </lineage>
</organism>
<gene>
    <name evidence="1" type="ORF">J8273_7757</name>
</gene>
<evidence type="ECO:0000313" key="2">
    <source>
        <dbReference type="Proteomes" id="UP000717585"/>
    </source>
</evidence>
<comment type="caution">
    <text evidence="1">The sequence shown here is derived from an EMBL/GenBank/DDBJ whole genome shotgun (WGS) entry which is preliminary data.</text>
</comment>
<protein>
    <submittedName>
        <fullName evidence="1">Uncharacterized protein</fullName>
    </submittedName>
</protein>